<gene>
    <name evidence="1" type="ORF">EV182_000909</name>
</gene>
<comment type="caution">
    <text evidence="1">The sequence shown here is derived from an EMBL/GenBank/DDBJ whole genome shotgun (WGS) entry which is preliminary data.</text>
</comment>
<dbReference type="EMBL" id="JAMZIH010005227">
    <property type="protein sequence ID" value="KAJ1675620.1"/>
    <property type="molecule type" value="Genomic_DNA"/>
</dbReference>
<dbReference type="Proteomes" id="UP001145114">
    <property type="component" value="Unassembled WGS sequence"/>
</dbReference>
<proteinExistence type="predicted"/>
<keyword evidence="2" id="KW-1185">Reference proteome</keyword>
<feature type="non-terminal residue" evidence="1">
    <location>
        <position position="1"/>
    </location>
</feature>
<organism evidence="1 2">
    <name type="scientific">Spiromyces aspiralis</name>
    <dbReference type="NCBI Taxonomy" id="68401"/>
    <lineage>
        <taxon>Eukaryota</taxon>
        <taxon>Fungi</taxon>
        <taxon>Fungi incertae sedis</taxon>
        <taxon>Zoopagomycota</taxon>
        <taxon>Kickxellomycotina</taxon>
        <taxon>Kickxellomycetes</taxon>
        <taxon>Kickxellales</taxon>
        <taxon>Kickxellaceae</taxon>
        <taxon>Spiromyces</taxon>
    </lineage>
</organism>
<accession>A0ACC1HG81</accession>
<evidence type="ECO:0000313" key="1">
    <source>
        <dbReference type="EMBL" id="KAJ1675620.1"/>
    </source>
</evidence>
<evidence type="ECO:0000313" key="2">
    <source>
        <dbReference type="Proteomes" id="UP001145114"/>
    </source>
</evidence>
<protein>
    <submittedName>
        <fullName evidence="1">Uncharacterized protein</fullName>
    </submittedName>
</protein>
<sequence length="2174" mass="227280">TRLDVNVKQTTNGTTSIVSVNQPIQCITAMPEYKAFSRAELRVADYAKGHKSKSDVGGATGGFGSTFGSGIGFGSTLGRTGGGFGSGGGFGQTSTSQPANTTFGATGTQSAGFGSGFGSAAQNQTSSAFGSTGGGFGSQPSTSSGLFGQTSSGSTGFGLSNTSGSTAFGQPSSTSGTTGFPSSGSSFGGFGGGTQNQTSTGFGSQTTSGFGSSTNKPGGLFGSSTTGTGFGNTGGTGTSGSSGFGTFGSGTGGGFGTGNTSTGSGFGSSTTGFGTTGTSSGFGGTGGGFGSTTGTTGGSLFGGTQTNTGNTGTTGFGSGFGTQTSTAGGTGTGSSLFGSGGGTAGGLGSNTGGSSLFGGGTSTFGSGSTGFGGFGGTSTANAPTNAAAGTGTGTGLFGSTLTTKPATTSTGLFGSTSTGGGGFGGSSLFGNTGTGATTNTASTGTGFGGSGGGLFGSGPSATGTTTTGTGGFGTFSSGGGLLSANNAGNTSVPLLQAQVNQNPYGTNPLFATMLSTASASDASKGSRLNPLATPIRSQGPGVDAGVATPMSKKRPINVHQLTTPRSAMSASRLRSRGFTTATPGSLAPTSSSLAPSTPRPKTPSGGAGGANLGLFGKDGFLSPDMRIPRTSVKKLVVTKKPSFSLSHTSGKTPQKAGASPADVQGSASGKSGTADASTASPVPQGAGTATNSPLVSHSPHISIDGGAPGEKMNGAQSSEDTFYSIRKGELRGRSKMLGASGESGVASPEVARETPEYGEEPAPQYEDEVDDAAHDPSEYWMSPSLEELRAMPPKRLQSVKDFTVGRYGVGQVRFLRRVDLTKVGSLSAIAGGVIIFSDRVCTVYPDENLKPPRGEGLNVPARISLDNCWPIDKATRKPITKIDDPRVKKHIKRLKKIPEIEFEDFINGTWIFKVQHFSTYGMDDVEETDDEEGEQQSRQQGFGEATAANVWARRAVATEGPESGRPIGGSGSSSSSEAPRFAPHPASKDAEDESDDSLYKAVSLNTPTSSEDEGNCFYDDDGGDGIYRAAGEFRPKRGEARRSAGGVDDNNNGDNDNDNNNSGLGGHHGTPSNPTSSQAARLAMGAALSSARLGALPGRVGSLNSQVKQVSLFQTSSQPLSAQDGHAPRGAQRATSMGITASPFRASATRVPPTPHRGVSMKRALGSRGDEGNAHPSIIDTRASFGRGRLSERPSSASAGTRRRKSQFLSVDAELEAATLPTTPAFKEPPRKYMRTLASGVYRESVPYSVSVAHGQSNCGIDAGLMMARSSRVGFGVDGVLVRVVNVLCSQGGTAPTSRIIIEKLPLFADQRYSYYHSLGDGCGAPAVASAQPKETEEERANSESAGTRETAEQWLEQQRVRHHALLEFQLDKSMIVVDKATKVPHVQSNPASPATFGMVGSLLSSSSAFSGRDALLWRLAEALFDEIPKATAIDSLVAAGSDKQRKDHLENIRRKQRLTLWLKSAVEGSVQQDLLAASSSSSPSAVSVWAHLTAHNIDVACLTAVSHRDYHLATLLSQVGQGCTGGGGSEVSFRNDIQAQLRQWRQSRTDEFVGKHYRRIYELLAGNMDLSVTGDPAQRSRLDLCLGLDWKRAFGMHLWYGGDVNSAVDRAIERYTEAFTSHHAAPPLPSWALGEQRRHLTRTLADWASQAPEGVAPSLVSSREWDGAYQLLLLFANPAYSLERALSPRSFTPSRADMLWPYMFAWLFSKVRSQRGFEDAPFSMDLILVQFASQLEQLGLWQWAVFVLLHLSSPRARELAVRQLLVRSAKPSVGSGVEALAADSGNGRPADAEWPADTQDIRSADWASDGEVFVVTKLRIPIEWLYEAKSIHARYDRSWTETHSEGDLIADNPANRSQLMWSSWRDSYEQDKDEYSQRSGGPDARQRLALAPLARCLLDETRWLLLDGRYYTAHSLVMRRIAPDAILRADYELLRRILAPLKRAAQQGGLSSEAWECGGEIYDTFLSLSKDLPELLRQITAHDNSQMADIETYSHLTKQVEFMYAQMTQLLRNLPVLSARYTPHNYSSSKGGGVQSRRTDGSSADQWNIEWLSPNESNTAELKRDVAITHMAAIVSSMVQEMDAIRVQAGGAAAESASVVSTPGSTRKSMVPQQRQQSPFAKRPAEDADVDDPFLDHAMLVTELPLAQDQRLSRLHKMAETCFSSLITSDLSN</sequence>
<name>A0ACC1HG81_9FUNG</name>
<reference evidence="1" key="1">
    <citation type="submission" date="2022-06" db="EMBL/GenBank/DDBJ databases">
        <title>Phylogenomic reconstructions and comparative analyses of Kickxellomycotina fungi.</title>
        <authorList>
            <person name="Reynolds N.K."/>
            <person name="Stajich J.E."/>
            <person name="Barry K."/>
            <person name="Grigoriev I.V."/>
            <person name="Crous P."/>
            <person name="Smith M.E."/>
        </authorList>
    </citation>
    <scope>NUCLEOTIDE SEQUENCE</scope>
    <source>
        <strain evidence="1">RSA 2271</strain>
    </source>
</reference>